<dbReference type="RefSeq" id="WP_034244929.1">
    <property type="nucleotide sequence ID" value="NZ_BJYK01000001.1"/>
</dbReference>
<protein>
    <recommendedName>
        <fullName evidence="4">Prepilin-type N-terminal cleavage/methylation domain-containing protein</fullName>
    </recommendedName>
</protein>
<dbReference type="InterPro" id="IPR012902">
    <property type="entry name" value="N_methyl_site"/>
</dbReference>
<organism evidence="2 3">
    <name type="scientific">Actinotalea fermentans</name>
    <dbReference type="NCBI Taxonomy" id="43671"/>
    <lineage>
        <taxon>Bacteria</taxon>
        <taxon>Bacillati</taxon>
        <taxon>Actinomycetota</taxon>
        <taxon>Actinomycetes</taxon>
        <taxon>Micrococcales</taxon>
        <taxon>Cellulomonadaceae</taxon>
        <taxon>Actinotalea</taxon>
    </lineage>
</organism>
<keyword evidence="1" id="KW-0472">Membrane</keyword>
<dbReference type="NCBIfam" id="TIGR02532">
    <property type="entry name" value="IV_pilin_GFxxxE"/>
    <property type="match status" value="1"/>
</dbReference>
<keyword evidence="1" id="KW-1133">Transmembrane helix</keyword>
<accession>A0A511YUI2</accession>
<gene>
    <name evidence="2" type="ORF">AFE02nite_05850</name>
</gene>
<evidence type="ECO:0000313" key="3">
    <source>
        <dbReference type="Proteomes" id="UP000321484"/>
    </source>
</evidence>
<dbReference type="EMBL" id="BJYK01000001">
    <property type="protein sequence ID" value="GEN78851.1"/>
    <property type="molecule type" value="Genomic_DNA"/>
</dbReference>
<keyword evidence="1" id="KW-0812">Transmembrane</keyword>
<keyword evidence="3" id="KW-1185">Reference proteome</keyword>
<proteinExistence type="predicted"/>
<reference evidence="2 3" key="1">
    <citation type="submission" date="2019-07" db="EMBL/GenBank/DDBJ databases">
        <title>Whole genome shotgun sequence of Actinotalea fermentans NBRC 105374.</title>
        <authorList>
            <person name="Hosoyama A."/>
            <person name="Uohara A."/>
            <person name="Ohji S."/>
            <person name="Ichikawa N."/>
        </authorList>
    </citation>
    <scope>NUCLEOTIDE SEQUENCE [LARGE SCALE GENOMIC DNA]</scope>
    <source>
        <strain evidence="2 3">NBRC 105374</strain>
    </source>
</reference>
<dbReference type="AlphaFoldDB" id="A0A511YUI2"/>
<feature type="transmembrane region" description="Helical" evidence="1">
    <location>
        <begin position="12"/>
        <end position="39"/>
    </location>
</feature>
<dbReference type="Pfam" id="PF07963">
    <property type="entry name" value="N_methyl"/>
    <property type="match status" value="1"/>
</dbReference>
<dbReference type="OrthoDB" id="4823470at2"/>
<comment type="caution">
    <text evidence="2">The sequence shown here is derived from an EMBL/GenBank/DDBJ whole genome shotgun (WGS) entry which is preliminary data.</text>
</comment>
<dbReference type="PROSITE" id="PS00409">
    <property type="entry name" value="PROKAR_NTER_METHYL"/>
    <property type="match status" value="1"/>
</dbReference>
<evidence type="ECO:0008006" key="4">
    <source>
        <dbReference type="Google" id="ProtNLM"/>
    </source>
</evidence>
<name>A0A511YUI2_9CELL</name>
<evidence type="ECO:0000313" key="2">
    <source>
        <dbReference type="EMBL" id="GEN78851.1"/>
    </source>
</evidence>
<sequence length="209" mass="22681">MRRDDDRRDAGMTLVELLTAMIVFGIAMTMIMTAVMLVMRSRDEVLQSANAVAEVREALQTIDRQVRSGNVLFNPGAETIPSTCTGNATTRTGTCMRVYTQADGVPRCYQWQVVDNGPGESYLRSRSWLPGGASTEWTTVATDLTLTGAPFKLEGADTAYDERLVRVAIYARDARTGRDVKIDSALTGRNTTYGFDAGQCTPVPAPVGG</sequence>
<dbReference type="Proteomes" id="UP000321484">
    <property type="component" value="Unassembled WGS sequence"/>
</dbReference>
<evidence type="ECO:0000256" key="1">
    <source>
        <dbReference type="SAM" id="Phobius"/>
    </source>
</evidence>